<evidence type="ECO:0000256" key="1">
    <source>
        <dbReference type="SAM" id="MobiDB-lite"/>
    </source>
</evidence>
<protein>
    <submittedName>
        <fullName evidence="2">MarR family transcriptional regulator</fullName>
    </submittedName>
</protein>
<dbReference type="InterPro" id="IPR036388">
    <property type="entry name" value="WH-like_DNA-bd_sf"/>
</dbReference>
<name>A0AAJ6BPJ7_9SPHN</name>
<dbReference type="Proteomes" id="UP001218362">
    <property type="component" value="Chromosome"/>
</dbReference>
<evidence type="ECO:0000313" key="3">
    <source>
        <dbReference type="Proteomes" id="UP001218362"/>
    </source>
</evidence>
<gene>
    <name evidence="2" type="ORF">P0Y56_02810</name>
</gene>
<reference evidence="2" key="1">
    <citation type="submission" date="2023-03" db="EMBL/GenBank/DDBJ databases">
        <title>Andean soil-derived lignocellulolytic bacterial consortium as a source of novel taxa and putative plastic-active enzymes.</title>
        <authorList>
            <person name="Diaz-Garcia L."/>
            <person name="Chuvochina M."/>
            <person name="Feuerriegel G."/>
            <person name="Bunk B."/>
            <person name="Sproer C."/>
            <person name="Streit W.R."/>
            <person name="Rodriguez L.M."/>
            <person name="Overmann J."/>
            <person name="Jimenez D.J."/>
        </authorList>
    </citation>
    <scope>NUCLEOTIDE SEQUENCE</scope>
    <source>
        <strain evidence="2">MAG 26</strain>
    </source>
</reference>
<sequence length="190" mass="21931">MNDPASLTRKLMLLGNQMMELASELGRTEDGVLGTEDRFDALRDDSPAWRIAAQRLYDERKRRADFFPAMMFGEAAWDMLLDLYVAEKRNELISITSACVASNAPATTALRWIRMLEEQELATRFADERDGRRNFIRISERGYALMTAYLAAIQPQWRDDDVLRPRIRRPDGTTRDRFDPIERRKGNGGI</sequence>
<proteinExistence type="predicted"/>
<evidence type="ECO:0000313" key="2">
    <source>
        <dbReference type="EMBL" id="WEK47231.1"/>
    </source>
</evidence>
<dbReference type="SUPFAM" id="SSF46785">
    <property type="entry name" value="Winged helix' DNA-binding domain"/>
    <property type="match status" value="1"/>
</dbReference>
<accession>A0AAJ6BPJ7</accession>
<dbReference type="EMBL" id="CP119316">
    <property type="protein sequence ID" value="WEK47231.1"/>
    <property type="molecule type" value="Genomic_DNA"/>
</dbReference>
<dbReference type="KEGG" id="acob:P0Y56_02810"/>
<dbReference type="AlphaFoldDB" id="A0AAJ6BPJ7"/>
<dbReference type="InterPro" id="IPR036390">
    <property type="entry name" value="WH_DNA-bd_sf"/>
</dbReference>
<dbReference type="Gene3D" id="1.10.10.10">
    <property type="entry name" value="Winged helix-like DNA-binding domain superfamily/Winged helix DNA-binding domain"/>
    <property type="match status" value="1"/>
</dbReference>
<feature type="region of interest" description="Disordered" evidence="1">
    <location>
        <begin position="164"/>
        <end position="190"/>
    </location>
</feature>
<organism evidence="2 3">
    <name type="scientific">Candidatus Andeanibacterium colombiense</name>
    <dbReference type="NCBI Taxonomy" id="3121345"/>
    <lineage>
        <taxon>Bacteria</taxon>
        <taxon>Pseudomonadati</taxon>
        <taxon>Pseudomonadota</taxon>
        <taxon>Alphaproteobacteria</taxon>
        <taxon>Sphingomonadales</taxon>
        <taxon>Sphingomonadaceae</taxon>
        <taxon>Candidatus Andeanibacterium</taxon>
    </lineage>
</organism>